<dbReference type="PANTHER" id="PTHR21180:SF32">
    <property type="entry name" value="ENDONUCLEASE_EXONUCLEASE_PHOSPHATASE FAMILY DOMAIN-CONTAINING PROTEIN 1"/>
    <property type="match status" value="1"/>
</dbReference>
<reference evidence="1" key="1">
    <citation type="submission" date="2018-06" db="EMBL/GenBank/DDBJ databases">
        <authorList>
            <person name="Zhirakovskaya E."/>
        </authorList>
    </citation>
    <scope>NUCLEOTIDE SEQUENCE</scope>
</reference>
<dbReference type="Pfam" id="PF12836">
    <property type="entry name" value="HHH_3"/>
    <property type="match status" value="1"/>
</dbReference>
<dbReference type="InterPro" id="IPR051675">
    <property type="entry name" value="Endo/Exo/Phosphatase_dom_1"/>
</dbReference>
<dbReference type="GO" id="GO:0015627">
    <property type="term" value="C:type II protein secretion system complex"/>
    <property type="evidence" value="ECO:0007669"/>
    <property type="project" value="TreeGrafter"/>
</dbReference>
<evidence type="ECO:0008006" key="2">
    <source>
        <dbReference type="Google" id="ProtNLM"/>
    </source>
</evidence>
<accession>A0A3B0YAZ1</accession>
<dbReference type="Gene3D" id="1.10.150.280">
    <property type="entry name" value="AF1531-like domain"/>
    <property type="match status" value="1"/>
</dbReference>
<dbReference type="PANTHER" id="PTHR21180">
    <property type="entry name" value="ENDONUCLEASE/EXONUCLEASE/PHOSPHATASE FAMILY DOMAIN-CONTAINING PROTEIN 1"/>
    <property type="match status" value="1"/>
</dbReference>
<dbReference type="InterPro" id="IPR010994">
    <property type="entry name" value="RuvA_2-like"/>
</dbReference>
<organism evidence="1">
    <name type="scientific">hydrothermal vent metagenome</name>
    <dbReference type="NCBI Taxonomy" id="652676"/>
    <lineage>
        <taxon>unclassified sequences</taxon>
        <taxon>metagenomes</taxon>
        <taxon>ecological metagenomes</taxon>
    </lineage>
</organism>
<dbReference type="GO" id="GO:0015628">
    <property type="term" value="P:protein secretion by the type II secretion system"/>
    <property type="evidence" value="ECO:0007669"/>
    <property type="project" value="TreeGrafter"/>
</dbReference>
<protein>
    <recommendedName>
        <fullName evidence="2">Late competence protein ComEA, DNA receptor</fullName>
    </recommendedName>
</protein>
<dbReference type="SUPFAM" id="SSF47781">
    <property type="entry name" value="RuvA domain 2-like"/>
    <property type="match status" value="1"/>
</dbReference>
<evidence type="ECO:0000313" key="1">
    <source>
        <dbReference type="EMBL" id="VAW71359.1"/>
    </source>
</evidence>
<dbReference type="NCBIfam" id="TIGR00426">
    <property type="entry name" value="competence protein ComEA helix-hairpin-helix repeat region"/>
    <property type="match status" value="1"/>
</dbReference>
<dbReference type="InterPro" id="IPR004509">
    <property type="entry name" value="Competence_ComEA_HhH"/>
</dbReference>
<sequence>MRNFLKGLLMAVFFGGTAFSTFAGPVNVNKASAEELADSLNGVGLKKAQAIVKYRKVHGAFKKASDLAKVTGIGVKTVEKNQKDIKLGKSSKR</sequence>
<dbReference type="EMBL" id="UOFL01000018">
    <property type="protein sequence ID" value="VAW71359.1"/>
    <property type="molecule type" value="Genomic_DNA"/>
</dbReference>
<proteinExistence type="predicted"/>
<name>A0A3B0YAZ1_9ZZZZ</name>
<dbReference type="AlphaFoldDB" id="A0A3B0YAZ1"/>
<gene>
    <name evidence="1" type="ORF">MNBD_GAMMA12-1319</name>
</gene>